<feature type="transmembrane region" description="Helical" evidence="1">
    <location>
        <begin position="159"/>
        <end position="181"/>
    </location>
</feature>
<feature type="transmembrane region" description="Helical" evidence="1">
    <location>
        <begin position="193"/>
        <end position="215"/>
    </location>
</feature>
<feature type="transmembrane region" description="Helical" evidence="1">
    <location>
        <begin position="133"/>
        <end position="153"/>
    </location>
</feature>
<keyword evidence="1" id="KW-1133">Transmembrane helix</keyword>
<feature type="transmembrane region" description="Helical" evidence="1">
    <location>
        <begin position="262"/>
        <end position="279"/>
    </location>
</feature>
<dbReference type="Pfam" id="PF12811">
    <property type="entry name" value="BaxI_1"/>
    <property type="match status" value="1"/>
</dbReference>
<sequence length="291" mass="30442">MFRGNGRSSRWTDPFPGFPNYPVTTRSCSPPSIPPGGPVPTTSNPAIRNLLTLDGAVSPAGTGGSGGASPAAATDRPITLDDIVVKTLAVFGVLVASAFLTVFLDVGFLALPALFAGLGLGIFLSLRPRPSAAPALLFAAVQGIVLGEATQFFDALHPGVGTQAVLGTGCIFAGTLAAYHTRVVRVSAKVTRWAVGAGLGLLVLLLAELVASWGFGADLGLRDGGPLALAVSVVAIAAASFFFLLEFEAANRFLRSGASHRWAWYVAFGLAMTLVWLYLEILRLLSYLRWW</sequence>
<keyword evidence="1" id="KW-0812">Transmembrane</keyword>
<evidence type="ECO:0000313" key="2">
    <source>
        <dbReference type="EMBL" id="AZS70968.1"/>
    </source>
</evidence>
<protein>
    <recommendedName>
        <fullName evidence="4">Bax inhibitor-1/YccA family protein</fullName>
    </recommendedName>
</protein>
<proteinExistence type="predicted"/>
<dbReference type="PANTHER" id="PTHR41282">
    <property type="entry name" value="CONSERVED TRANSMEMBRANE PROTEIN-RELATED"/>
    <property type="match status" value="1"/>
</dbReference>
<evidence type="ECO:0008006" key="4">
    <source>
        <dbReference type="Google" id="ProtNLM"/>
    </source>
</evidence>
<evidence type="ECO:0000313" key="3">
    <source>
        <dbReference type="Proteomes" id="UP000275579"/>
    </source>
</evidence>
<organism evidence="2 3">
    <name type="scientific">Streptomyces lydicus</name>
    <dbReference type="NCBI Taxonomy" id="47763"/>
    <lineage>
        <taxon>Bacteria</taxon>
        <taxon>Bacillati</taxon>
        <taxon>Actinomycetota</taxon>
        <taxon>Actinomycetes</taxon>
        <taxon>Kitasatosporales</taxon>
        <taxon>Streptomycetaceae</taxon>
        <taxon>Streptomyces</taxon>
    </lineage>
</organism>
<dbReference type="EMBL" id="CP029042">
    <property type="protein sequence ID" value="AZS70968.1"/>
    <property type="molecule type" value="Genomic_DNA"/>
</dbReference>
<keyword evidence="1" id="KW-0472">Membrane</keyword>
<feature type="transmembrane region" description="Helical" evidence="1">
    <location>
        <begin position="227"/>
        <end position="250"/>
    </location>
</feature>
<reference evidence="2 3" key="1">
    <citation type="submission" date="2018-04" db="EMBL/GenBank/DDBJ databases">
        <title>Complete genome sequences of Streptomyces lydicus strain WYEC and characterization of antagonistic properties of biological control agents.</title>
        <authorList>
            <person name="Mariita R.M."/>
            <person name="Sello J.K."/>
        </authorList>
    </citation>
    <scope>NUCLEOTIDE SEQUENCE [LARGE SCALE GENOMIC DNA]</scope>
    <source>
        <strain evidence="2 3">WYEC 108</strain>
    </source>
</reference>
<name>A0A3S9Y7H3_9ACTN</name>
<dbReference type="PANTHER" id="PTHR41282:SF1">
    <property type="entry name" value="CONSERVED TRANSMEMBRANE PROTEIN-RELATED"/>
    <property type="match status" value="1"/>
</dbReference>
<dbReference type="InterPro" id="IPR010539">
    <property type="entry name" value="BaxI_1-like"/>
</dbReference>
<feature type="transmembrane region" description="Helical" evidence="1">
    <location>
        <begin position="83"/>
        <end position="103"/>
    </location>
</feature>
<feature type="transmembrane region" description="Helical" evidence="1">
    <location>
        <begin position="109"/>
        <end position="126"/>
    </location>
</feature>
<evidence type="ECO:0000256" key="1">
    <source>
        <dbReference type="SAM" id="Phobius"/>
    </source>
</evidence>
<dbReference type="AlphaFoldDB" id="A0A3S9Y7H3"/>
<gene>
    <name evidence="2" type="ORF">DDE74_08450</name>
</gene>
<dbReference type="Proteomes" id="UP000275579">
    <property type="component" value="Chromosome"/>
</dbReference>
<accession>A0A3S9Y7H3</accession>